<dbReference type="InterPro" id="IPR036155">
    <property type="entry name" value="Crypto/Photolyase_N_sf"/>
</dbReference>
<dbReference type="AlphaFoldDB" id="A0AAV9IWU8"/>
<evidence type="ECO:0000313" key="3">
    <source>
        <dbReference type="Proteomes" id="UP001301350"/>
    </source>
</evidence>
<dbReference type="PANTHER" id="PTHR11455">
    <property type="entry name" value="CRYPTOCHROME"/>
    <property type="match status" value="1"/>
</dbReference>
<dbReference type="InterPro" id="IPR006050">
    <property type="entry name" value="DNA_photolyase_N"/>
</dbReference>
<organism evidence="2 3">
    <name type="scientific">Cyanidium caldarium</name>
    <name type="common">Red alga</name>
    <dbReference type="NCBI Taxonomy" id="2771"/>
    <lineage>
        <taxon>Eukaryota</taxon>
        <taxon>Rhodophyta</taxon>
        <taxon>Bangiophyceae</taxon>
        <taxon>Cyanidiales</taxon>
        <taxon>Cyanidiaceae</taxon>
        <taxon>Cyanidium</taxon>
    </lineage>
</organism>
<accession>A0AAV9IWU8</accession>
<evidence type="ECO:0000259" key="1">
    <source>
        <dbReference type="PROSITE" id="PS51645"/>
    </source>
</evidence>
<dbReference type="GO" id="GO:0000719">
    <property type="term" value="P:photoreactive repair"/>
    <property type="evidence" value="ECO:0007669"/>
    <property type="project" value="TreeGrafter"/>
</dbReference>
<gene>
    <name evidence="2" type="ORF">CDCA_CDCA09G2571</name>
</gene>
<dbReference type="Proteomes" id="UP001301350">
    <property type="component" value="Unassembled WGS sequence"/>
</dbReference>
<dbReference type="GO" id="GO:0071949">
    <property type="term" value="F:FAD binding"/>
    <property type="evidence" value="ECO:0007669"/>
    <property type="project" value="TreeGrafter"/>
</dbReference>
<dbReference type="Pfam" id="PF00875">
    <property type="entry name" value="DNA_photolyase"/>
    <property type="match status" value="1"/>
</dbReference>
<dbReference type="InterPro" id="IPR002081">
    <property type="entry name" value="Cryptochrome/DNA_photolyase_1"/>
</dbReference>
<dbReference type="SUPFAM" id="SSF52425">
    <property type="entry name" value="Cryptochrome/photolyase, N-terminal domain"/>
    <property type="match status" value="1"/>
</dbReference>
<feature type="domain" description="Photolyase/cryptochrome alpha/beta" evidence="1">
    <location>
        <begin position="83"/>
        <end position="217"/>
    </location>
</feature>
<comment type="caution">
    <text evidence="2">The sequence shown here is derived from an EMBL/GenBank/DDBJ whole genome shotgun (WGS) entry which is preliminary data.</text>
</comment>
<name>A0AAV9IWU8_CYACA</name>
<proteinExistence type="predicted"/>
<protein>
    <recommendedName>
        <fullName evidence="1">Photolyase/cryptochrome alpha/beta domain-containing protein</fullName>
    </recommendedName>
</protein>
<dbReference type="EMBL" id="JANCYW010000009">
    <property type="protein sequence ID" value="KAK4536546.1"/>
    <property type="molecule type" value="Genomic_DNA"/>
</dbReference>
<sequence>MFVLNTYALQARQGVRRSGASRRACSSRVLPRAWFAPLGAVAVRPGSALGSPGATVQLGAWPGLASAGLQWPPGVAAGGDAHHRVVWWINEDMRLQDNEALAAGAAASANAARGGMLLAVYTGSVQKSEVRSALAAVRRSLQERGGELWIADPQPQALPALLMQLREAFQVQVDRIVYNHAMTVEGARAERAMLEAVRAMPDSGQRECIGYLGGNTLLNDRAGLEADTSEARRALSFVQVCRAVREQLELRGHQVEWQAAPERISCAEAVREAAAATWNGMPLSDAAAVSGALGEAQVLQQLQTAVQPQMESLTQRLLCRGGEMDLALRFKRALDLGCVSARQMLAQVASACNGRLEGYTLSEMMWRTYWALHAHLKVFGSLTGIQSGKVVAFA</sequence>
<dbReference type="GO" id="GO:0003904">
    <property type="term" value="F:deoxyribodipyrimidine photo-lyase activity"/>
    <property type="evidence" value="ECO:0007669"/>
    <property type="project" value="TreeGrafter"/>
</dbReference>
<keyword evidence="3" id="KW-1185">Reference proteome</keyword>
<dbReference type="PROSITE" id="PS51645">
    <property type="entry name" value="PHR_CRY_ALPHA_BETA"/>
    <property type="match status" value="1"/>
</dbReference>
<evidence type="ECO:0000313" key="2">
    <source>
        <dbReference type="EMBL" id="KAK4536546.1"/>
    </source>
</evidence>
<dbReference type="Gene3D" id="1.25.40.80">
    <property type="match status" value="1"/>
</dbReference>
<dbReference type="InterPro" id="IPR014729">
    <property type="entry name" value="Rossmann-like_a/b/a_fold"/>
</dbReference>
<dbReference type="PANTHER" id="PTHR11455:SF22">
    <property type="entry name" value="CRYPTOCHROME DASH"/>
    <property type="match status" value="1"/>
</dbReference>
<reference evidence="2 3" key="1">
    <citation type="submission" date="2022-07" db="EMBL/GenBank/DDBJ databases">
        <title>Genome-wide signatures of adaptation to extreme environments.</title>
        <authorList>
            <person name="Cho C.H."/>
            <person name="Yoon H.S."/>
        </authorList>
    </citation>
    <scope>NUCLEOTIDE SEQUENCE [LARGE SCALE GENOMIC DNA]</scope>
    <source>
        <strain evidence="2 3">DBV 063 E5</strain>
    </source>
</reference>
<dbReference type="GO" id="GO:0003677">
    <property type="term" value="F:DNA binding"/>
    <property type="evidence" value="ECO:0007669"/>
    <property type="project" value="TreeGrafter"/>
</dbReference>
<dbReference type="Gene3D" id="3.40.50.620">
    <property type="entry name" value="HUPs"/>
    <property type="match status" value="1"/>
</dbReference>